<protein>
    <submittedName>
        <fullName evidence="1">Uncharacterized protein</fullName>
    </submittedName>
</protein>
<accession>A0A2Z4J9W1</accession>
<dbReference type="EMBL" id="CP030073">
    <property type="protein sequence ID" value="AWW41836.1"/>
    <property type="molecule type" value="Genomic_DNA"/>
</dbReference>
<evidence type="ECO:0000313" key="1">
    <source>
        <dbReference type="EMBL" id="AWW41836.1"/>
    </source>
</evidence>
<sequence length="223" mass="24752">MVGEKQWGQVAEYSGYGVVHAGSTRVVIGQEQPDFWATFIEMVWPGITPERRQSALTAFGGELDPARFADFFISHEISHLSHGEGWDKAPQSFWAQELFANLGMLGYITEVESDHITALDAFVEATWSSSVKWPVQELERIREPVEGNGDAGVCNYVWFEVGLIVIAKRLWGAAGAEGFRRLRDILVGPVLSTAQIADALADVDPEVGQAIRNWPHFSFDKKS</sequence>
<dbReference type="AlphaFoldDB" id="A0A2Z4J9W1"/>
<name>A0A2Z4J9W1_9ACTN</name>
<proteinExistence type="predicted"/>
<organism evidence="1 2">
    <name type="scientific">Streptomyces cadmiisoli</name>
    <dbReference type="NCBI Taxonomy" id="2184053"/>
    <lineage>
        <taxon>Bacteria</taxon>
        <taxon>Bacillati</taxon>
        <taxon>Actinomycetota</taxon>
        <taxon>Actinomycetes</taxon>
        <taxon>Kitasatosporales</taxon>
        <taxon>Streptomycetaceae</taxon>
        <taxon>Streptomyces</taxon>
        <taxon>Streptomyces aurantiacus group</taxon>
    </lineage>
</organism>
<evidence type="ECO:0000313" key="2">
    <source>
        <dbReference type="Proteomes" id="UP000249616"/>
    </source>
</evidence>
<dbReference type="Proteomes" id="UP000249616">
    <property type="component" value="Chromosome"/>
</dbReference>
<dbReference type="KEGG" id="scad:DN051_38700"/>
<keyword evidence="2" id="KW-1185">Reference proteome</keyword>
<gene>
    <name evidence="1" type="ORF">DN051_38700</name>
</gene>
<reference evidence="1 2" key="1">
    <citation type="journal article" date="2019" name="Int. J. Syst. Evol. Microbiol.">
        <title>Streptomyces cadmiisoli sp. nov., a novel actinomycete isolated from cadmium-contaminated soil.</title>
        <authorList>
            <person name="Li K."/>
            <person name="Tang X."/>
            <person name="Zhao J."/>
            <person name="Guo Y."/>
            <person name="Tang Y."/>
            <person name="Gao J."/>
        </authorList>
    </citation>
    <scope>NUCLEOTIDE SEQUENCE [LARGE SCALE GENOMIC DNA]</scope>
    <source>
        <strain evidence="1 2">ZFG47</strain>
    </source>
</reference>